<evidence type="ECO:0000256" key="6">
    <source>
        <dbReference type="ARBA" id="ARBA00023186"/>
    </source>
</evidence>
<comment type="subcellular location">
    <subcellularLocation>
        <location evidence="1">Cell membrane</location>
        <topology evidence="1">Single-pass type II membrane protein</topology>
    </subcellularLocation>
</comment>
<dbReference type="AlphaFoldDB" id="C8S5B5"/>
<feature type="domain" description="PpiC" evidence="9">
    <location>
        <begin position="253"/>
        <end position="371"/>
    </location>
</feature>
<dbReference type="PANTHER" id="PTHR47529:SF1">
    <property type="entry name" value="PERIPLASMIC CHAPERONE PPID"/>
    <property type="match status" value="1"/>
</dbReference>
<organism evidence="10 11">
    <name type="scientific">Rhodobacter ferrooxidans</name>
    <dbReference type="NCBI Taxonomy" id="371731"/>
    <lineage>
        <taxon>Bacteria</taxon>
        <taxon>Pseudomonadati</taxon>
        <taxon>Pseudomonadota</taxon>
        <taxon>Alphaproteobacteria</taxon>
        <taxon>Rhodobacterales</taxon>
        <taxon>Rhodobacter group</taxon>
        <taxon>Rhodobacter</taxon>
    </lineage>
</organism>
<name>C8S5B5_9RHOB</name>
<evidence type="ECO:0000256" key="7">
    <source>
        <dbReference type="ARBA" id="ARBA00038408"/>
    </source>
</evidence>
<feature type="transmembrane region" description="Helical" evidence="8">
    <location>
        <begin position="20"/>
        <end position="37"/>
    </location>
</feature>
<dbReference type="Pfam" id="PF13624">
    <property type="entry name" value="SurA_N_3"/>
    <property type="match status" value="1"/>
</dbReference>
<keyword evidence="11" id="KW-1185">Reference proteome</keyword>
<dbReference type="GO" id="GO:0003755">
    <property type="term" value="F:peptidyl-prolyl cis-trans isomerase activity"/>
    <property type="evidence" value="ECO:0007669"/>
    <property type="project" value="InterPro"/>
</dbReference>
<comment type="caution">
    <text evidence="10">The sequence shown here is derived from an EMBL/GenBank/DDBJ whole genome shotgun (WGS) entry which is preliminary data.</text>
</comment>
<dbReference type="InterPro" id="IPR000297">
    <property type="entry name" value="PPIase_PpiC"/>
</dbReference>
<evidence type="ECO:0000256" key="2">
    <source>
        <dbReference type="ARBA" id="ARBA00022475"/>
    </source>
</evidence>
<evidence type="ECO:0000313" key="10">
    <source>
        <dbReference type="EMBL" id="EEW23848.1"/>
    </source>
</evidence>
<keyword evidence="2" id="KW-1003">Cell membrane</keyword>
<dbReference type="SUPFAM" id="SSF54534">
    <property type="entry name" value="FKBP-like"/>
    <property type="match status" value="1"/>
</dbReference>
<evidence type="ECO:0000256" key="8">
    <source>
        <dbReference type="SAM" id="Phobius"/>
    </source>
</evidence>
<dbReference type="STRING" id="371731.Rsw2DRAFT_3244"/>
<dbReference type="InterPro" id="IPR052029">
    <property type="entry name" value="PpiD_chaperone"/>
</dbReference>
<sequence>MAKAPEPDAPVRKRKGASTVVWALMALLMLGLGGFGVTNFGSGVSEIGAVGDRKIDVNQYARALQQELAAFSAQVGSTVSLQEGIERGIDRQVRQQLLIAAALDNEADRIGLSVGDARVARELAGMAAFQGAGGSFDRETYRATLKNNSLTEADFEGNLRDDLSRSLLQGAVSGGIVAPAALTDTLYSFIAERRGFSLLRLTEADLKTAVPAPTEADLQAHYTANLPAFTKPEARRITYAALFPATLATTMPVDEAALKALYDSRIDEFVQPEKRLVERLVYPTEADATAARAKLDAGTPFETLVAERGLTLEAIDMGDVGKADLGAAGEAVFALTEPGVVGPLATDLGPALLRMNAILAAQNVSFEDARDTLVPDMQQDAARRAIGDKLEAIDDALAGGASLEDLGKEFGMAVASIDFVPEVPAEGEDAITGYPAFREAATQAVEGDFAQTVQLDDGGVVALRLDEIVPAAPIPLDQAQEAVTASWRKAAVAQALAARAAEIKAAVEGGDTLADYGTPAVTPEIARDGFVEGAPADILSTVFKLPQAGVGLVQGPDFTGLVQVDSITPAAASGEAADALKASLNAQIEQALAQDAFLMFSNTLAQTAGIRLDEAAINAVHAQFR</sequence>
<evidence type="ECO:0000259" key="9">
    <source>
        <dbReference type="Pfam" id="PF13145"/>
    </source>
</evidence>
<reference evidence="10 11" key="1">
    <citation type="submission" date="2009-08" db="EMBL/GenBank/DDBJ databases">
        <title>The draft genome of Rhodobacter sp. SW2.</title>
        <authorList>
            <consortium name="US DOE Joint Genome Institute (JGI-PGF)"/>
            <person name="Lucas S."/>
            <person name="Copeland A."/>
            <person name="Lapidus A."/>
            <person name="Glavina del Rio T."/>
            <person name="Tice H."/>
            <person name="Bruce D."/>
            <person name="Goodwin L."/>
            <person name="Pitluck S."/>
            <person name="Larimer F."/>
            <person name="Land M.L."/>
            <person name="Hauser L."/>
            <person name="Emerson D."/>
        </authorList>
    </citation>
    <scope>NUCLEOTIDE SEQUENCE [LARGE SCALE GENOMIC DNA]</scope>
    <source>
        <strain evidence="10 11">SW2</strain>
    </source>
</reference>
<dbReference type="Proteomes" id="UP000010121">
    <property type="component" value="Unassembled WGS sequence"/>
</dbReference>
<comment type="similarity">
    <text evidence="7">Belongs to the PpiD chaperone family.</text>
</comment>
<proteinExistence type="inferred from homology"/>
<keyword evidence="6" id="KW-0143">Chaperone</keyword>
<evidence type="ECO:0000313" key="11">
    <source>
        <dbReference type="Proteomes" id="UP000010121"/>
    </source>
</evidence>
<keyword evidence="4 8" id="KW-1133">Transmembrane helix</keyword>
<evidence type="ECO:0000256" key="4">
    <source>
        <dbReference type="ARBA" id="ARBA00022989"/>
    </source>
</evidence>
<dbReference type="InterPro" id="IPR027304">
    <property type="entry name" value="Trigger_fact/SurA_dom_sf"/>
</dbReference>
<dbReference type="eggNOG" id="COG0760">
    <property type="taxonomic scope" value="Bacteria"/>
</dbReference>
<evidence type="ECO:0000256" key="5">
    <source>
        <dbReference type="ARBA" id="ARBA00023136"/>
    </source>
</evidence>
<dbReference type="Pfam" id="PF13145">
    <property type="entry name" value="Rotamase_2"/>
    <property type="match status" value="1"/>
</dbReference>
<dbReference type="RefSeq" id="WP_008032919.1">
    <property type="nucleotide sequence ID" value="NZ_ACYY01000032.1"/>
</dbReference>
<dbReference type="GO" id="GO:0005886">
    <property type="term" value="C:plasma membrane"/>
    <property type="evidence" value="ECO:0007669"/>
    <property type="project" value="UniProtKB-SubCell"/>
</dbReference>
<evidence type="ECO:0000256" key="3">
    <source>
        <dbReference type="ARBA" id="ARBA00022692"/>
    </source>
</evidence>
<dbReference type="SUPFAM" id="SSF109998">
    <property type="entry name" value="Triger factor/SurA peptide-binding domain-like"/>
    <property type="match status" value="1"/>
</dbReference>
<protein>
    <submittedName>
        <fullName evidence="10">Putative peptidyl-prolyl cis-trans isomerse D</fullName>
    </submittedName>
</protein>
<gene>
    <name evidence="10" type="ORF">Rsw2DRAFT_3244</name>
</gene>
<dbReference type="OrthoDB" id="9768393at2"/>
<evidence type="ECO:0000256" key="1">
    <source>
        <dbReference type="ARBA" id="ARBA00004401"/>
    </source>
</evidence>
<dbReference type="Gene3D" id="1.10.4030.10">
    <property type="entry name" value="Porin chaperone SurA, peptide-binding domain"/>
    <property type="match status" value="1"/>
</dbReference>
<keyword evidence="5 8" id="KW-0472">Membrane</keyword>
<dbReference type="EMBL" id="ACYY01000032">
    <property type="protein sequence ID" value="EEW23848.1"/>
    <property type="molecule type" value="Genomic_DNA"/>
</dbReference>
<accession>C8S5B5</accession>
<keyword evidence="3 8" id="KW-0812">Transmembrane</keyword>
<dbReference type="PANTHER" id="PTHR47529">
    <property type="entry name" value="PEPTIDYL-PROLYL CIS-TRANS ISOMERASE D"/>
    <property type="match status" value="1"/>
</dbReference>